<comment type="similarity">
    <text evidence="7">Belongs to the shikimate kinase family.</text>
</comment>
<dbReference type="Gene3D" id="3.40.50.300">
    <property type="entry name" value="P-loop containing nucleotide triphosphate hydrolases"/>
    <property type="match status" value="1"/>
</dbReference>
<dbReference type="EC" id="2.7.1.71" evidence="7"/>
<dbReference type="InterPro" id="IPR000623">
    <property type="entry name" value="Shikimate_kinase/TSH1"/>
</dbReference>
<feature type="binding site" evidence="7">
    <location>
        <begin position="29"/>
        <end position="34"/>
    </location>
    <ligand>
        <name>ATP</name>
        <dbReference type="ChEBI" id="CHEBI:30616"/>
    </ligand>
</feature>
<dbReference type="Pfam" id="PF01202">
    <property type="entry name" value="SKI"/>
    <property type="match status" value="1"/>
</dbReference>
<protein>
    <recommendedName>
        <fullName evidence="7">Shikimate kinase</fullName>
        <shortName evidence="7">SK</shortName>
        <ecNumber evidence="7">2.7.1.71</ecNumber>
    </recommendedName>
</protein>
<dbReference type="SUPFAM" id="SSF52540">
    <property type="entry name" value="P-loop containing nucleoside triphosphate hydrolases"/>
    <property type="match status" value="1"/>
</dbReference>
<dbReference type="InterPro" id="IPR027417">
    <property type="entry name" value="P-loop_NTPase"/>
</dbReference>
<feature type="binding site" evidence="7">
    <location>
        <position position="97"/>
    </location>
    <ligand>
        <name>substrate</name>
    </ligand>
</feature>
<dbReference type="NCBIfam" id="NF010552">
    <property type="entry name" value="PRK13946.1"/>
    <property type="match status" value="1"/>
</dbReference>
<dbReference type="CDD" id="cd00464">
    <property type="entry name" value="SK"/>
    <property type="match status" value="1"/>
</dbReference>
<keyword evidence="7" id="KW-0963">Cytoplasm</keyword>
<dbReference type="GO" id="GO:0000287">
    <property type="term" value="F:magnesium ion binding"/>
    <property type="evidence" value="ECO:0007669"/>
    <property type="project" value="UniProtKB-UniRule"/>
</dbReference>
<dbReference type="UniPathway" id="UPA00053">
    <property type="reaction ID" value="UER00088"/>
</dbReference>
<comment type="function">
    <text evidence="7">Catalyzes the specific phosphorylation of the 3-hydroxyl group of shikimic acid using ATP as a cosubstrate.</text>
</comment>
<keyword evidence="7" id="KW-0460">Magnesium</keyword>
<comment type="catalytic activity">
    <reaction evidence="7">
        <text>shikimate + ATP = 3-phosphoshikimate + ADP + H(+)</text>
        <dbReference type="Rhea" id="RHEA:13121"/>
        <dbReference type="ChEBI" id="CHEBI:15378"/>
        <dbReference type="ChEBI" id="CHEBI:30616"/>
        <dbReference type="ChEBI" id="CHEBI:36208"/>
        <dbReference type="ChEBI" id="CHEBI:145989"/>
        <dbReference type="ChEBI" id="CHEBI:456216"/>
        <dbReference type="EC" id="2.7.1.71"/>
    </reaction>
</comment>
<dbReference type="GO" id="GO:0004765">
    <property type="term" value="F:shikimate kinase activity"/>
    <property type="evidence" value="ECO:0007669"/>
    <property type="project" value="UniProtKB-UniRule"/>
</dbReference>
<keyword evidence="4 7" id="KW-0418">Kinase</keyword>
<evidence type="ECO:0000256" key="4">
    <source>
        <dbReference type="ARBA" id="ARBA00022777"/>
    </source>
</evidence>
<comment type="caution">
    <text evidence="7">Lacks conserved residue(s) required for the propagation of feature annotation.</text>
</comment>
<comment type="cofactor">
    <cofactor evidence="7">
        <name>Mg(2+)</name>
        <dbReference type="ChEBI" id="CHEBI:18420"/>
    </cofactor>
    <text evidence="7">Binds 1 Mg(2+) ion per subunit.</text>
</comment>
<feature type="binding site" evidence="7">
    <location>
        <position position="154"/>
    </location>
    <ligand>
        <name>substrate</name>
    </ligand>
</feature>
<dbReference type="Proteomes" id="UP000314011">
    <property type="component" value="Unassembled WGS sequence"/>
</dbReference>
<feature type="binding site" evidence="7">
    <location>
        <position position="135"/>
    </location>
    <ligand>
        <name>ATP</name>
        <dbReference type="ChEBI" id="CHEBI:30616"/>
    </ligand>
</feature>
<evidence type="ECO:0000256" key="2">
    <source>
        <dbReference type="ARBA" id="ARBA00022679"/>
    </source>
</evidence>
<keyword evidence="2 7" id="KW-0808">Transferase</keyword>
<feature type="binding site" evidence="7">
    <location>
        <position position="75"/>
    </location>
    <ligand>
        <name>substrate</name>
    </ligand>
</feature>
<evidence type="ECO:0000256" key="6">
    <source>
        <dbReference type="ARBA" id="ARBA00023141"/>
    </source>
</evidence>
<dbReference type="AlphaFoldDB" id="A0A5C5GB39"/>
<keyword evidence="6 7" id="KW-0057">Aromatic amino acid biosynthesis</keyword>
<reference evidence="8 9" key="1">
    <citation type="submission" date="2019-06" db="EMBL/GenBank/DDBJ databases">
        <title>Genome of new Rhodobacteraceae sp. SM1903.</title>
        <authorList>
            <person name="Ren X."/>
        </authorList>
    </citation>
    <scope>NUCLEOTIDE SEQUENCE [LARGE SCALE GENOMIC DNA]</scope>
    <source>
        <strain evidence="8 9">SM1903</strain>
    </source>
</reference>
<dbReference type="GO" id="GO:0008652">
    <property type="term" value="P:amino acid biosynthetic process"/>
    <property type="evidence" value="ECO:0007669"/>
    <property type="project" value="UniProtKB-KW"/>
</dbReference>
<keyword evidence="5 7" id="KW-0067">ATP-binding</keyword>
<evidence type="ECO:0000313" key="8">
    <source>
        <dbReference type="EMBL" id="TNY32035.1"/>
    </source>
</evidence>
<proteinExistence type="inferred from homology"/>
<gene>
    <name evidence="7" type="primary">aroK</name>
    <name evidence="8" type="ORF">FHY64_01665</name>
</gene>
<keyword evidence="7" id="KW-0479">Metal-binding</keyword>
<accession>A0A5C5GB39</accession>
<name>A0A5C5GB39_9RHOB</name>
<keyword evidence="1 7" id="KW-0028">Amino-acid biosynthesis</keyword>
<dbReference type="PRINTS" id="PR01100">
    <property type="entry name" value="SHIKIMTKNASE"/>
</dbReference>
<dbReference type="GO" id="GO:0005524">
    <property type="term" value="F:ATP binding"/>
    <property type="evidence" value="ECO:0007669"/>
    <property type="project" value="UniProtKB-UniRule"/>
</dbReference>
<feature type="binding site" evidence="7">
    <location>
        <position position="33"/>
    </location>
    <ligand>
        <name>Mg(2+)</name>
        <dbReference type="ChEBI" id="CHEBI:18420"/>
    </ligand>
</feature>
<dbReference type="PANTHER" id="PTHR21087:SF16">
    <property type="entry name" value="SHIKIMATE KINASE 1, CHLOROPLASTIC"/>
    <property type="match status" value="1"/>
</dbReference>
<dbReference type="GO" id="GO:0009423">
    <property type="term" value="P:chorismate biosynthetic process"/>
    <property type="evidence" value="ECO:0007669"/>
    <property type="project" value="UniProtKB-UniRule"/>
</dbReference>
<comment type="caution">
    <text evidence="8">The sequence shown here is derived from an EMBL/GenBank/DDBJ whole genome shotgun (WGS) entry which is preliminary data.</text>
</comment>
<comment type="subunit">
    <text evidence="7">Monomer.</text>
</comment>
<keyword evidence="9" id="KW-1185">Reference proteome</keyword>
<keyword evidence="3 7" id="KW-0547">Nucleotide-binding</keyword>
<dbReference type="PANTHER" id="PTHR21087">
    <property type="entry name" value="SHIKIMATE KINASE"/>
    <property type="match status" value="1"/>
</dbReference>
<evidence type="ECO:0000256" key="7">
    <source>
        <dbReference type="HAMAP-Rule" id="MF_00109"/>
    </source>
</evidence>
<dbReference type="RefSeq" id="WP_140192714.1">
    <property type="nucleotide sequence ID" value="NZ_CP065915.1"/>
</dbReference>
<evidence type="ECO:0000256" key="5">
    <source>
        <dbReference type="ARBA" id="ARBA00022840"/>
    </source>
</evidence>
<dbReference type="OrthoDB" id="9800332at2"/>
<comment type="pathway">
    <text evidence="7">Metabolic intermediate biosynthesis; chorismate biosynthesis; chorismate from D-erythrose 4-phosphate and phosphoenolpyruvate: step 5/7.</text>
</comment>
<dbReference type="GO" id="GO:0009073">
    <property type="term" value="P:aromatic amino acid family biosynthetic process"/>
    <property type="evidence" value="ECO:0007669"/>
    <property type="project" value="UniProtKB-KW"/>
</dbReference>
<dbReference type="HAMAP" id="MF_00109">
    <property type="entry name" value="Shikimate_kinase"/>
    <property type="match status" value="1"/>
</dbReference>
<organism evidence="8 9">
    <name type="scientific">Pelagovum pacificum</name>
    <dbReference type="NCBI Taxonomy" id="2588711"/>
    <lineage>
        <taxon>Bacteria</taxon>
        <taxon>Pseudomonadati</taxon>
        <taxon>Pseudomonadota</taxon>
        <taxon>Alphaproteobacteria</taxon>
        <taxon>Rhodobacterales</taxon>
        <taxon>Paracoccaceae</taxon>
        <taxon>Pelagovum</taxon>
    </lineage>
</organism>
<comment type="subcellular location">
    <subcellularLocation>
        <location evidence="7">Cytoplasm</location>
    </subcellularLocation>
</comment>
<dbReference type="GO" id="GO:0005829">
    <property type="term" value="C:cytosol"/>
    <property type="evidence" value="ECO:0007669"/>
    <property type="project" value="TreeGrafter"/>
</dbReference>
<sequence>MEEQRDTQPARARPTGRLKRTVVLVGMMGSGKTAIGKALATRVGVDFVDSDQEIESAAAATIAEVFARDGEAFFRDRETEVIRRLLRDGPQVISTGGGAWMSERNRAAITGSAVSVWLDADVPLLWERVRHKSTRPLLKSPDPRGTLQRLHDERAPTYALADLRVKSRASYSIADMADCVVRELGTRPDVLELTDVRD</sequence>
<dbReference type="EMBL" id="VFFF01000001">
    <property type="protein sequence ID" value="TNY32035.1"/>
    <property type="molecule type" value="Genomic_DNA"/>
</dbReference>
<evidence type="ECO:0000256" key="3">
    <source>
        <dbReference type="ARBA" id="ARBA00022741"/>
    </source>
</evidence>
<dbReference type="InterPro" id="IPR031322">
    <property type="entry name" value="Shikimate/glucono_kinase"/>
</dbReference>
<evidence type="ECO:0000313" key="9">
    <source>
        <dbReference type="Proteomes" id="UP000314011"/>
    </source>
</evidence>
<evidence type="ECO:0000256" key="1">
    <source>
        <dbReference type="ARBA" id="ARBA00022605"/>
    </source>
</evidence>
<feature type="binding site" evidence="7">
    <location>
        <position position="51"/>
    </location>
    <ligand>
        <name>substrate</name>
    </ligand>
</feature>